<evidence type="ECO:0000313" key="11">
    <source>
        <dbReference type="EMBL" id="CVK32090.1"/>
    </source>
</evidence>
<dbReference type="EMBL" id="LT158599">
    <property type="protein sequence ID" value="CVK32090.1"/>
    <property type="molecule type" value="Genomic_DNA"/>
</dbReference>
<comment type="subunit">
    <text evidence="9">Part of the 50S ribosomal subunit. Probably part of the RNase P complex.</text>
</comment>
<dbReference type="GeneID" id="27136868"/>
<dbReference type="GO" id="GO:0006412">
    <property type="term" value="P:translation"/>
    <property type="evidence" value="ECO:0007669"/>
    <property type="project" value="UniProtKB-UniRule"/>
</dbReference>
<dbReference type="GO" id="GO:0005737">
    <property type="term" value="C:cytoplasm"/>
    <property type="evidence" value="ECO:0007669"/>
    <property type="project" value="UniProtKB-SubCell"/>
</dbReference>
<evidence type="ECO:0000256" key="7">
    <source>
        <dbReference type="ARBA" id="ARBA00022980"/>
    </source>
</evidence>
<dbReference type="Gene3D" id="3.30.1330.30">
    <property type="match status" value="1"/>
</dbReference>
<dbReference type="InterPro" id="IPR050257">
    <property type="entry name" value="eL8/uL1-like"/>
</dbReference>
<evidence type="ECO:0000256" key="2">
    <source>
        <dbReference type="ARBA" id="ARBA00007337"/>
    </source>
</evidence>
<dbReference type="InterPro" id="IPR018492">
    <property type="entry name" value="Ribosomal_eL8/Nhp2"/>
</dbReference>
<evidence type="ECO:0000313" key="12">
    <source>
        <dbReference type="EMBL" id="NQS78493.1"/>
    </source>
</evidence>
<dbReference type="Proteomes" id="UP000069850">
    <property type="component" value="Chromosome 1"/>
</dbReference>
<feature type="domain" description="Ribosomal protein eL8/eL30/eS12/Gadd45" evidence="10">
    <location>
        <begin position="17"/>
        <end position="109"/>
    </location>
</feature>
<dbReference type="GO" id="GO:0003735">
    <property type="term" value="F:structural constituent of ribosome"/>
    <property type="evidence" value="ECO:0007669"/>
    <property type="project" value="InterPro"/>
</dbReference>
<dbReference type="SUPFAM" id="SSF55315">
    <property type="entry name" value="L30e-like"/>
    <property type="match status" value="1"/>
</dbReference>
<comment type="subcellular location">
    <subcellularLocation>
        <location evidence="1 9">Cytoplasm</location>
    </subcellularLocation>
</comment>
<evidence type="ECO:0000256" key="8">
    <source>
        <dbReference type="ARBA" id="ARBA00023274"/>
    </source>
</evidence>
<protein>
    <recommendedName>
        <fullName evidence="9">Large ribosomal subunit protein eL8</fullName>
    </recommendedName>
</protein>
<evidence type="ECO:0000256" key="9">
    <source>
        <dbReference type="HAMAP-Rule" id="MF_00326"/>
    </source>
</evidence>
<dbReference type="OrthoDB" id="25810at2157"/>
<dbReference type="GO" id="GO:0005840">
    <property type="term" value="C:ribosome"/>
    <property type="evidence" value="ECO:0007669"/>
    <property type="project" value="UniProtKB-KW"/>
</dbReference>
<dbReference type="RefSeq" id="WP_014866580.1">
    <property type="nucleotide sequence ID" value="NZ_BSDU01000002.1"/>
</dbReference>
<accession>A0A0X3BJP4</accession>
<dbReference type="KEGG" id="mema:MMAB1_0876"/>
<sequence length="122" mass="13226">MAKAYVKFEIPEEIQNKALEALEIARDTGKVKKGSNEATKAVERNTAQLVLIGSDVEPEEIVMHLPPLCDEKQIPFVYITKQNDIGLASGLEVGSAAAAIVKPGKAKDLVEEIAKQITALRE</sequence>
<keyword evidence="4 9" id="KW-0819">tRNA processing</keyword>
<evidence type="ECO:0000256" key="4">
    <source>
        <dbReference type="ARBA" id="ARBA00022694"/>
    </source>
</evidence>
<dbReference type="NCBIfam" id="TIGR03677">
    <property type="entry name" value="eL8_ribo"/>
    <property type="match status" value="1"/>
</dbReference>
<reference evidence="12" key="2">
    <citation type="submission" date="2020-05" db="EMBL/GenBank/DDBJ databases">
        <title>The first insight into the ecology of ammonia-tolerant syntrophic propionate oxidizing bacteria.</title>
        <authorList>
            <person name="Singh A."/>
            <person name="Schnurer A."/>
            <person name="Westerholm M."/>
        </authorList>
    </citation>
    <scope>NUCLEOTIDE SEQUENCE</scope>
    <source>
        <strain evidence="12">MAG54</strain>
    </source>
</reference>
<reference evidence="11 13" key="1">
    <citation type="submission" date="2016-01" db="EMBL/GenBank/DDBJ databases">
        <authorList>
            <person name="Manzoor S."/>
        </authorList>
    </citation>
    <scope>NUCLEOTIDE SEQUENCE [LARGE SCALE GENOMIC DNA]</scope>
    <source>
        <strain evidence="11">Methanoculleus sp MAB1</strain>
    </source>
</reference>
<keyword evidence="6 9" id="KW-0694">RNA-binding</keyword>
<organism evidence="11 13">
    <name type="scientific">Methanoculleus bourgensis</name>
    <dbReference type="NCBI Taxonomy" id="83986"/>
    <lineage>
        <taxon>Archaea</taxon>
        <taxon>Methanobacteriati</taxon>
        <taxon>Methanobacteriota</taxon>
        <taxon>Stenosarchaea group</taxon>
        <taxon>Methanomicrobia</taxon>
        <taxon>Methanomicrobiales</taxon>
        <taxon>Methanomicrobiaceae</taxon>
        <taxon>Methanoculleus</taxon>
    </lineage>
</organism>
<evidence type="ECO:0000256" key="5">
    <source>
        <dbReference type="ARBA" id="ARBA00022730"/>
    </source>
</evidence>
<dbReference type="EMBL" id="JABMJE010000096">
    <property type="protein sequence ID" value="NQS78493.1"/>
    <property type="molecule type" value="Genomic_DNA"/>
</dbReference>
<evidence type="ECO:0000313" key="13">
    <source>
        <dbReference type="Proteomes" id="UP000069850"/>
    </source>
</evidence>
<dbReference type="AlphaFoldDB" id="A0A0X3BJP4"/>
<dbReference type="GeneID" id="13354417"/>
<comment type="similarity">
    <text evidence="2 9">Belongs to the eukaryotic ribosomal protein eL8 family.</text>
</comment>
<dbReference type="FunFam" id="3.30.1330.30:FF:000020">
    <property type="entry name" value="50S ribosomal protein L7Ae"/>
    <property type="match status" value="1"/>
</dbReference>
<keyword evidence="5 9" id="KW-0699">rRNA-binding</keyword>
<dbReference type="InterPro" id="IPR029064">
    <property type="entry name" value="Ribosomal_eL30-like_sf"/>
</dbReference>
<dbReference type="GO" id="GO:0004526">
    <property type="term" value="F:ribonuclease P activity"/>
    <property type="evidence" value="ECO:0007669"/>
    <property type="project" value="UniProtKB-UniRule"/>
</dbReference>
<keyword evidence="7 9" id="KW-0689">Ribosomal protein</keyword>
<dbReference type="PRINTS" id="PR00881">
    <property type="entry name" value="L7ARS6FAMILY"/>
</dbReference>
<evidence type="ECO:0000256" key="1">
    <source>
        <dbReference type="ARBA" id="ARBA00004496"/>
    </source>
</evidence>
<dbReference type="InterPro" id="IPR022481">
    <property type="entry name" value="Ribosomal_eL8_arc"/>
</dbReference>
<dbReference type="Proteomes" id="UP000737555">
    <property type="component" value="Unassembled WGS sequence"/>
</dbReference>
<dbReference type="GO" id="GO:0001682">
    <property type="term" value="P:tRNA 5'-leader removal"/>
    <property type="evidence" value="ECO:0007669"/>
    <property type="project" value="UniProtKB-UniRule"/>
</dbReference>
<keyword evidence="8 9" id="KW-0687">Ribonucleoprotein</keyword>
<dbReference type="OMA" id="IKNQIYA"/>
<dbReference type="PANTHER" id="PTHR23105">
    <property type="entry name" value="RIBOSOMAL PROTEIN L7AE FAMILY MEMBER"/>
    <property type="match status" value="1"/>
</dbReference>
<dbReference type="GO" id="GO:1990904">
    <property type="term" value="C:ribonucleoprotein complex"/>
    <property type="evidence" value="ECO:0007669"/>
    <property type="project" value="UniProtKB-KW"/>
</dbReference>
<dbReference type="HAMAP" id="MF_00326">
    <property type="entry name" value="Ribosomal_eL8"/>
    <property type="match status" value="1"/>
</dbReference>
<evidence type="ECO:0000259" key="10">
    <source>
        <dbReference type="Pfam" id="PF01248"/>
    </source>
</evidence>
<dbReference type="Pfam" id="PF01248">
    <property type="entry name" value="Ribosomal_L7Ae"/>
    <property type="match status" value="1"/>
</dbReference>
<proteinExistence type="inferred from homology"/>
<evidence type="ECO:0000256" key="3">
    <source>
        <dbReference type="ARBA" id="ARBA00022490"/>
    </source>
</evidence>
<dbReference type="GO" id="GO:0019843">
    <property type="term" value="F:rRNA binding"/>
    <property type="evidence" value="ECO:0007669"/>
    <property type="project" value="UniProtKB-KW"/>
</dbReference>
<dbReference type="PRINTS" id="PR00884">
    <property type="entry name" value="RIBOSOMALHS6"/>
</dbReference>
<gene>
    <name evidence="11" type="primary">rpl7Ae</name>
    <name evidence="9" type="synonym">rpl7ae</name>
    <name evidence="12" type="ORF">HQQ74_07295</name>
    <name evidence="11" type="ORF">MMAB1_0876</name>
</gene>
<evidence type="ECO:0000256" key="6">
    <source>
        <dbReference type="ARBA" id="ARBA00022884"/>
    </source>
</evidence>
<comment type="function">
    <text evidence="9">Multifunctional RNA-binding protein that recognizes the K-turn motif in ribosomal RNA, the RNA component of RNase P, box H/ACA, box C/D and box C'/D' sRNAs.</text>
</comment>
<dbReference type="InterPro" id="IPR004038">
    <property type="entry name" value="Ribosomal_eL8/eL30/eS12/Gad45"/>
</dbReference>
<name>A0A0X3BJP4_9EURY</name>
<keyword evidence="3 9" id="KW-0963">Cytoplasm</keyword>